<comment type="similarity">
    <text evidence="1 6">Belongs to the universal ribosomal protein uL13 family.</text>
</comment>
<dbReference type="HOGENOM" id="CLU_082184_2_0_5"/>
<dbReference type="FunFam" id="3.90.1180.10:FF:000001">
    <property type="entry name" value="50S ribosomal protein L13"/>
    <property type="match status" value="1"/>
</dbReference>
<dbReference type="GO" id="GO:0003735">
    <property type="term" value="F:structural constituent of ribosome"/>
    <property type="evidence" value="ECO:0007669"/>
    <property type="project" value="InterPro"/>
</dbReference>
<keyword evidence="8" id="KW-1185">Reference proteome</keyword>
<dbReference type="GO" id="GO:0006412">
    <property type="term" value="P:translation"/>
    <property type="evidence" value="ECO:0007669"/>
    <property type="project" value="UniProtKB-UniRule"/>
</dbReference>
<keyword evidence="4 6" id="KW-0687">Ribonucleoprotein</keyword>
<reference evidence="7 8" key="1">
    <citation type="journal article" date="2014" name="Mol. Plant Microbe Interact.">
        <title>The complete genome sequence of Candidatus Liberibacter americanus, associated with citrus Huanglongbing.</title>
        <authorList>
            <person name="Wulff N.A."/>
            <person name="Zhang S."/>
            <person name="Setubal J.C."/>
            <person name="Almeida N.F."/>
            <person name="Martins E.C."/>
            <person name="Harakava R."/>
            <person name="Kumar D."/>
            <person name="Rangel L.T."/>
            <person name="Foissac X."/>
            <person name="Bove J."/>
            <person name="Gabriel D.W."/>
        </authorList>
    </citation>
    <scope>NUCLEOTIDE SEQUENCE [LARGE SCALE GENOMIC DNA]</scope>
    <source>
        <strain evidence="7 8">Sao Paulo</strain>
    </source>
</reference>
<dbReference type="PIRSF" id="PIRSF002181">
    <property type="entry name" value="Ribosomal_L13"/>
    <property type="match status" value="1"/>
</dbReference>
<dbReference type="Pfam" id="PF00572">
    <property type="entry name" value="Ribosomal_L13"/>
    <property type="match status" value="1"/>
</dbReference>
<dbReference type="STRING" id="1261131.lam_884"/>
<dbReference type="InterPro" id="IPR005822">
    <property type="entry name" value="Ribosomal_uL13"/>
</dbReference>
<dbReference type="KEGG" id="lar:lam_884"/>
<dbReference type="InterPro" id="IPR036899">
    <property type="entry name" value="Ribosomal_uL13_sf"/>
</dbReference>
<accession>U6B923</accession>
<evidence type="ECO:0000256" key="1">
    <source>
        <dbReference type="ARBA" id="ARBA00006227"/>
    </source>
</evidence>
<sequence length="155" mass="17503">MITSFFQKSSEVKKKWILIDAKGLILGRLASQIAIRLRGKDKPTYTPSVDDGDNIVVINADKVAFSGNKYEQKVYYRHTGYPGGIKKATAKEIIEGRYPIRVLKKAVERMIPKGNLARKQLKNLHVYAASDHPHEAQKPTFVDIAKINPKNSRRS</sequence>
<gene>
    <name evidence="6 7" type="primary">rplM</name>
    <name evidence="7" type="ORF">lam_884</name>
</gene>
<dbReference type="InterPro" id="IPR005823">
    <property type="entry name" value="Ribosomal_uL13_bac-type"/>
</dbReference>
<name>U6B923_9HYPH</name>
<dbReference type="PANTHER" id="PTHR11545:SF2">
    <property type="entry name" value="LARGE RIBOSOMAL SUBUNIT PROTEIN UL13M"/>
    <property type="match status" value="1"/>
</dbReference>
<dbReference type="PANTHER" id="PTHR11545">
    <property type="entry name" value="RIBOSOMAL PROTEIN L13"/>
    <property type="match status" value="1"/>
</dbReference>
<evidence type="ECO:0000256" key="5">
    <source>
        <dbReference type="ARBA" id="ARBA00035201"/>
    </source>
</evidence>
<keyword evidence="3 6" id="KW-0689">Ribosomal protein</keyword>
<dbReference type="EMBL" id="CP006604">
    <property type="protein sequence ID" value="AHA28217.1"/>
    <property type="molecule type" value="Genomic_DNA"/>
</dbReference>
<evidence type="ECO:0000256" key="3">
    <source>
        <dbReference type="ARBA" id="ARBA00022980"/>
    </source>
</evidence>
<dbReference type="CDD" id="cd00392">
    <property type="entry name" value="Ribosomal_L13"/>
    <property type="match status" value="1"/>
</dbReference>
<evidence type="ECO:0000256" key="4">
    <source>
        <dbReference type="ARBA" id="ARBA00023274"/>
    </source>
</evidence>
<dbReference type="Proteomes" id="UP000017862">
    <property type="component" value="Chromosome"/>
</dbReference>
<proteinExistence type="inferred from homology"/>
<dbReference type="Gene3D" id="3.90.1180.10">
    <property type="entry name" value="Ribosomal protein L13"/>
    <property type="match status" value="1"/>
</dbReference>
<comment type="subunit">
    <text evidence="2 6">Part of the 50S ribosomal subunit.</text>
</comment>
<protein>
    <recommendedName>
        <fullName evidence="5 6">Large ribosomal subunit protein uL13</fullName>
    </recommendedName>
</protein>
<dbReference type="eggNOG" id="COG0102">
    <property type="taxonomic scope" value="Bacteria"/>
</dbReference>
<dbReference type="GO" id="GO:0003729">
    <property type="term" value="F:mRNA binding"/>
    <property type="evidence" value="ECO:0007669"/>
    <property type="project" value="UniProtKB-ARBA"/>
</dbReference>
<dbReference type="HAMAP" id="MF_01366">
    <property type="entry name" value="Ribosomal_uL13"/>
    <property type="match status" value="1"/>
</dbReference>
<evidence type="ECO:0000256" key="2">
    <source>
        <dbReference type="ARBA" id="ARBA00011838"/>
    </source>
</evidence>
<dbReference type="AlphaFoldDB" id="U6B923"/>
<organism evidence="7 8">
    <name type="scientific">Candidatus Liberibacter americanus str. Sao Paulo</name>
    <dbReference type="NCBI Taxonomy" id="1261131"/>
    <lineage>
        <taxon>Bacteria</taxon>
        <taxon>Pseudomonadati</taxon>
        <taxon>Pseudomonadota</taxon>
        <taxon>Alphaproteobacteria</taxon>
        <taxon>Hyphomicrobiales</taxon>
        <taxon>Rhizobiaceae</taxon>
        <taxon>Liberibacter</taxon>
    </lineage>
</organism>
<dbReference type="SUPFAM" id="SSF52161">
    <property type="entry name" value="Ribosomal protein L13"/>
    <property type="match status" value="1"/>
</dbReference>
<evidence type="ECO:0000313" key="7">
    <source>
        <dbReference type="EMBL" id="AHA28217.1"/>
    </source>
</evidence>
<dbReference type="NCBIfam" id="TIGR01066">
    <property type="entry name" value="rplM_bact"/>
    <property type="match status" value="1"/>
</dbReference>
<evidence type="ECO:0000256" key="6">
    <source>
        <dbReference type="HAMAP-Rule" id="MF_01366"/>
    </source>
</evidence>
<dbReference type="GO" id="GO:0017148">
    <property type="term" value="P:negative regulation of translation"/>
    <property type="evidence" value="ECO:0007669"/>
    <property type="project" value="TreeGrafter"/>
</dbReference>
<dbReference type="PATRIC" id="fig|1261131.3.peg.847"/>
<evidence type="ECO:0000313" key="8">
    <source>
        <dbReference type="Proteomes" id="UP000017862"/>
    </source>
</evidence>
<dbReference type="GO" id="GO:0022625">
    <property type="term" value="C:cytosolic large ribosomal subunit"/>
    <property type="evidence" value="ECO:0007669"/>
    <property type="project" value="TreeGrafter"/>
</dbReference>
<comment type="function">
    <text evidence="6">This protein is one of the early assembly proteins of the 50S ribosomal subunit, although it is not seen to bind rRNA by itself. It is important during the early stages of 50S assembly.</text>
</comment>